<evidence type="ECO:0000256" key="2">
    <source>
        <dbReference type="ARBA" id="ARBA00022679"/>
    </source>
</evidence>
<comment type="catalytic activity">
    <reaction evidence="4">
        <text>7-aminomethyl-7-carbaguanine + guanosine(34) in tRNA = 7-aminomethyl-7-carbaguanosine(34) in tRNA + guanine</text>
        <dbReference type="Rhea" id="RHEA:24104"/>
        <dbReference type="Rhea" id="RHEA-COMP:10341"/>
        <dbReference type="Rhea" id="RHEA-COMP:10342"/>
        <dbReference type="ChEBI" id="CHEBI:16235"/>
        <dbReference type="ChEBI" id="CHEBI:58703"/>
        <dbReference type="ChEBI" id="CHEBI:74269"/>
        <dbReference type="ChEBI" id="CHEBI:82833"/>
        <dbReference type="EC" id="2.4.2.29"/>
    </reaction>
</comment>
<dbReference type="HAMAP" id="MF_00168">
    <property type="entry name" value="Q_tRNA_Tgt"/>
    <property type="match status" value="1"/>
</dbReference>
<dbReference type="PANTHER" id="PTHR46499">
    <property type="entry name" value="QUEUINE TRNA-RIBOSYLTRANSFERASE"/>
    <property type="match status" value="1"/>
</dbReference>
<dbReference type="InterPro" id="IPR004803">
    <property type="entry name" value="TGT"/>
</dbReference>
<comment type="subunit">
    <text evidence="4">Homodimer. Within each dimer, one monomer is responsible for RNA recognition and catalysis, while the other monomer binds to the replacement base PreQ1.</text>
</comment>
<feature type="binding site" evidence="4">
    <location>
        <position position="196"/>
    </location>
    <ligand>
        <name>substrate</name>
    </ligand>
</feature>
<comment type="pathway">
    <text evidence="4">tRNA modification; tRNA-queuosine biosynthesis.</text>
</comment>
<evidence type="ECO:0000256" key="3">
    <source>
        <dbReference type="ARBA" id="ARBA00022694"/>
    </source>
</evidence>
<dbReference type="InterPro" id="IPR036511">
    <property type="entry name" value="TGT-like_sf"/>
</dbReference>
<feature type="active site" description="Nucleophile" evidence="4">
    <location>
        <position position="273"/>
    </location>
</feature>
<keyword evidence="4" id="KW-0671">Queuosine biosynthesis</keyword>
<dbReference type="Pfam" id="PF01702">
    <property type="entry name" value="TGT"/>
    <property type="match status" value="1"/>
</dbReference>
<dbReference type="EC" id="2.4.2.29" evidence="4"/>
<dbReference type="InterPro" id="IPR050076">
    <property type="entry name" value="ArchSynthase1/Queuine_TRR"/>
</dbReference>
<reference evidence="7" key="1">
    <citation type="journal article" date="2019" name="Int. J. Syst. Evol. Microbiol.">
        <title>The Global Catalogue of Microorganisms (GCM) 10K type strain sequencing project: providing services to taxonomists for standard genome sequencing and annotation.</title>
        <authorList>
            <consortium name="The Broad Institute Genomics Platform"/>
            <consortium name="The Broad Institute Genome Sequencing Center for Infectious Disease"/>
            <person name="Wu L."/>
            <person name="Ma J."/>
        </authorList>
    </citation>
    <scope>NUCLEOTIDE SEQUENCE [LARGE SCALE GENOMIC DNA]</scope>
    <source>
        <strain evidence="7">CCUG 61697</strain>
    </source>
</reference>
<dbReference type="RefSeq" id="WP_379089472.1">
    <property type="nucleotide sequence ID" value="NZ_JBHTJO010000001.1"/>
</dbReference>
<keyword evidence="7" id="KW-1185">Reference proteome</keyword>
<comment type="caution">
    <text evidence="6">The sequence shown here is derived from an EMBL/GenBank/DDBJ whole genome shotgun (WGS) entry which is preliminary data.</text>
</comment>
<feature type="region of interest" description="RNA binding; important for wobble base 34 recognition" evidence="4">
    <location>
        <begin position="278"/>
        <end position="282"/>
    </location>
</feature>
<dbReference type="Gene3D" id="3.20.20.105">
    <property type="entry name" value="Queuine tRNA-ribosyltransferase-like"/>
    <property type="match status" value="1"/>
</dbReference>
<feature type="binding site" evidence="4">
    <location>
        <position position="223"/>
    </location>
    <ligand>
        <name>substrate</name>
    </ligand>
</feature>
<organism evidence="6 7">
    <name type="scientific">Methyloligella solikamskensis</name>
    <dbReference type="NCBI Taxonomy" id="1177756"/>
    <lineage>
        <taxon>Bacteria</taxon>
        <taxon>Pseudomonadati</taxon>
        <taxon>Pseudomonadota</taxon>
        <taxon>Alphaproteobacteria</taxon>
        <taxon>Hyphomicrobiales</taxon>
        <taxon>Hyphomicrobiaceae</taxon>
        <taxon>Methyloligella</taxon>
    </lineage>
</organism>
<dbReference type="Proteomes" id="UP001597102">
    <property type="component" value="Unassembled WGS sequence"/>
</dbReference>
<evidence type="ECO:0000259" key="5">
    <source>
        <dbReference type="Pfam" id="PF01702"/>
    </source>
</evidence>
<protein>
    <recommendedName>
        <fullName evidence="4">Queuine tRNA-ribosyltransferase</fullName>
        <ecNumber evidence="4">2.4.2.29</ecNumber>
    </recommendedName>
    <alternativeName>
        <fullName evidence="4">Guanine insertion enzyme</fullName>
    </alternativeName>
    <alternativeName>
        <fullName evidence="4">tRNA-guanine transglycosylase</fullName>
    </alternativeName>
</protein>
<comment type="function">
    <text evidence="4">Catalyzes the base-exchange of a guanine (G) residue with the queuine precursor 7-aminomethyl-7-deazaguanine (PreQ1) at position 34 (anticodon wobble position) in tRNAs with GU(N) anticodons (tRNA-Asp, -Asn, -His and -Tyr). Catalysis occurs through a double-displacement mechanism. The nucleophile active site attacks the C1' of nucleotide 34 to detach the guanine base from the RNA, forming a covalent enzyme-RNA intermediate. The proton acceptor active site deprotonates the incoming PreQ1, allowing a nucleophilic attack on the C1' of the ribose to form the product. After dissociation, two additional enzymatic reactions on the tRNA convert PreQ1 to queuine (Q), resulting in the hypermodified nucleoside queuosine (7-(((4,5-cis-dihydroxy-2-cyclopenten-1-yl)amino)methyl)-7-deazaguanosine).</text>
</comment>
<proteinExistence type="inferred from homology"/>
<comment type="caution">
    <text evidence="4">Lacks conserved residue(s) required for the propagation of feature annotation.</text>
</comment>
<feature type="region of interest" description="RNA binding" evidence="4">
    <location>
        <begin position="254"/>
        <end position="260"/>
    </location>
</feature>
<comment type="similarity">
    <text evidence="4">Belongs to the queuine tRNA-ribosyltransferase family.</text>
</comment>
<name>A0ABW3JBI9_9HYPH</name>
<dbReference type="GO" id="GO:0016757">
    <property type="term" value="F:glycosyltransferase activity"/>
    <property type="evidence" value="ECO:0007669"/>
    <property type="project" value="UniProtKB-KW"/>
</dbReference>
<feature type="active site" description="Proton acceptor" evidence="4">
    <location>
        <position position="97"/>
    </location>
</feature>
<evidence type="ECO:0000313" key="7">
    <source>
        <dbReference type="Proteomes" id="UP001597102"/>
    </source>
</evidence>
<feature type="domain" description="tRNA-guanine(15) transglycosylase-like" evidence="5">
    <location>
        <begin position="19"/>
        <end position="374"/>
    </location>
</feature>
<accession>A0ABW3JBI9</accession>
<keyword evidence="1 4" id="KW-0328">Glycosyltransferase</keyword>
<keyword evidence="3 4" id="KW-0819">tRNA processing</keyword>
<dbReference type="EMBL" id="JBHTJO010000001">
    <property type="protein sequence ID" value="MFD0987461.1"/>
    <property type="molecule type" value="Genomic_DNA"/>
</dbReference>
<evidence type="ECO:0000256" key="4">
    <source>
        <dbReference type="HAMAP-Rule" id="MF_00168"/>
    </source>
</evidence>
<feature type="binding site" evidence="4">
    <location>
        <begin position="97"/>
        <end position="101"/>
    </location>
    <ligand>
        <name>substrate</name>
    </ligand>
</feature>
<dbReference type="NCBIfam" id="TIGR00430">
    <property type="entry name" value="Q_tRNA_tgt"/>
    <property type="match status" value="1"/>
</dbReference>
<sequence>MTERQTEEFSFKLLAEDGAARRGEIATPRGVIRTPAFMPVGTAATVKAMFPETVEATGADIILGNTYHLMLRPGAERVARLGGIHRFMHWEKPILTDSGGYQVMSLSKLRKITEEGVAFQSHIDGSKHMLTPERAVEIQCLLGSDIQMVLDECTPFPATRDEAKHSLDLSMRWAARCKTAFAEMAKPGQALFGIVQGSTYPDLRKESADALVEIGFPGYAIGGLAVGEGHETMVEMVEITNQFLPRDKPRYLMGVGTPQDLVAAIGKGVDMFDCVMPTRSGRHGQAFTWAGRCNLRNSQYADDDTPLDSESACPAAQYSRAYLHHLMKSGEILGAMLLSWANVHFYQELMARAREAIEAGNFDDFAKELGRRYEATGPGEKS</sequence>
<dbReference type="SUPFAM" id="SSF51713">
    <property type="entry name" value="tRNA-guanine transglycosylase"/>
    <property type="match status" value="1"/>
</dbReference>
<evidence type="ECO:0000313" key="6">
    <source>
        <dbReference type="EMBL" id="MFD0987461.1"/>
    </source>
</evidence>
<dbReference type="PANTHER" id="PTHR46499:SF1">
    <property type="entry name" value="QUEUINE TRNA-RIBOSYLTRANSFERASE"/>
    <property type="match status" value="1"/>
</dbReference>
<evidence type="ECO:0000256" key="1">
    <source>
        <dbReference type="ARBA" id="ARBA00022676"/>
    </source>
</evidence>
<gene>
    <name evidence="4 6" type="primary">tgt</name>
    <name evidence="6" type="ORF">ACFQ2F_10175</name>
</gene>
<feature type="binding site" evidence="4">
    <location>
        <position position="151"/>
    </location>
    <ligand>
        <name>substrate</name>
    </ligand>
</feature>
<dbReference type="InterPro" id="IPR002616">
    <property type="entry name" value="tRNA_ribo_trans-like"/>
</dbReference>
<dbReference type="NCBIfam" id="TIGR00449">
    <property type="entry name" value="tgt_general"/>
    <property type="match status" value="1"/>
</dbReference>
<keyword evidence="2 4" id="KW-0808">Transferase</keyword>